<name>A0A6L4WQR3_9BACT</name>
<dbReference type="Proteomes" id="UP000472839">
    <property type="component" value="Unassembled WGS sequence"/>
</dbReference>
<dbReference type="Proteomes" id="UP000461010">
    <property type="component" value="Unassembled WGS sequence"/>
</dbReference>
<dbReference type="AlphaFoldDB" id="A0A6L4WQR3"/>
<feature type="transmembrane region" description="Helical" evidence="1">
    <location>
        <begin position="27"/>
        <end position="55"/>
    </location>
</feature>
<evidence type="ECO:0000256" key="1">
    <source>
        <dbReference type="SAM" id="Phobius"/>
    </source>
</evidence>
<evidence type="ECO:0000313" key="5">
    <source>
        <dbReference type="Proteomes" id="UP000472839"/>
    </source>
</evidence>
<dbReference type="EMBL" id="WFKK01000033">
    <property type="protein sequence ID" value="KAB7887246.1"/>
    <property type="molecule type" value="Genomic_DNA"/>
</dbReference>
<dbReference type="RefSeq" id="WP_152191016.1">
    <property type="nucleotide sequence ID" value="NZ_WFKI01000001.1"/>
</dbReference>
<dbReference type="EMBL" id="WFKJ01000034">
    <property type="protein sequence ID" value="KAB7889517.1"/>
    <property type="molecule type" value="Genomic_DNA"/>
</dbReference>
<gene>
    <name evidence="3" type="ORF">GBG18_10845</name>
    <name evidence="2" type="ORF">GBG19_10940</name>
</gene>
<proteinExistence type="predicted"/>
<evidence type="ECO:0000313" key="4">
    <source>
        <dbReference type="Proteomes" id="UP000461010"/>
    </source>
</evidence>
<evidence type="ECO:0000313" key="2">
    <source>
        <dbReference type="EMBL" id="KAB7887246.1"/>
    </source>
</evidence>
<keyword evidence="1" id="KW-0472">Membrane</keyword>
<protein>
    <submittedName>
        <fullName evidence="2">Uncharacterized protein</fullName>
    </submittedName>
</protein>
<comment type="caution">
    <text evidence="2">The sequence shown here is derived from an EMBL/GenBank/DDBJ whole genome shotgun (WGS) entry which is preliminary data.</text>
</comment>
<keyword evidence="1" id="KW-0812">Transmembrane</keyword>
<organism evidence="2 5">
    <name type="scientific">Poseidonibacter ostreae</name>
    <dbReference type="NCBI Taxonomy" id="2654171"/>
    <lineage>
        <taxon>Bacteria</taxon>
        <taxon>Pseudomonadati</taxon>
        <taxon>Campylobacterota</taxon>
        <taxon>Epsilonproteobacteria</taxon>
        <taxon>Campylobacterales</taxon>
        <taxon>Arcobacteraceae</taxon>
        <taxon>Poseidonibacter</taxon>
    </lineage>
</organism>
<reference evidence="4 5" key="1">
    <citation type="submission" date="2019-10" db="EMBL/GenBank/DDBJ databases">
        <title>Poseidonibacter ostreae sp. nov., isolated from the gut of the Ostrea denselamellosa.</title>
        <authorList>
            <person name="Choi A."/>
        </authorList>
    </citation>
    <scope>NUCLEOTIDE SEQUENCE [LARGE SCALE GENOMIC DNA]</scope>
    <source>
        <strain evidence="2 5">SJOD-M-33</strain>
        <strain evidence="3 4">SJOD-M-5</strain>
    </source>
</reference>
<keyword evidence="4" id="KW-1185">Reference proteome</keyword>
<sequence length="66" mass="7571">MIELIFLFASLLTYVISFIYRRLAMFSAIAILIAALNVDVNFIFVSIMVLVLTLIRLRKTGVKDEF</sequence>
<keyword evidence="1" id="KW-1133">Transmembrane helix</keyword>
<evidence type="ECO:0000313" key="3">
    <source>
        <dbReference type="EMBL" id="KAB7889517.1"/>
    </source>
</evidence>
<accession>A0A6L4WQR3</accession>